<evidence type="ECO:0000256" key="1">
    <source>
        <dbReference type="SAM" id="SignalP"/>
    </source>
</evidence>
<dbReference type="EMBL" id="HBUF01287957">
    <property type="protein sequence ID" value="CAG6688656.1"/>
    <property type="molecule type" value="Transcribed_RNA"/>
</dbReference>
<name>A0A8D8XB77_9HEMI</name>
<protein>
    <submittedName>
        <fullName evidence="2">Uncharacterized protein</fullName>
    </submittedName>
</protein>
<evidence type="ECO:0000313" key="2">
    <source>
        <dbReference type="EMBL" id="CAG6688654.1"/>
    </source>
</evidence>
<dbReference type="EMBL" id="HBUF01287956">
    <property type="protein sequence ID" value="CAG6688654.1"/>
    <property type="molecule type" value="Transcribed_RNA"/>
</dbReference>
<reference evidence="2" key="1">
    <citation type="submission" date="2021-05" db="EMBL/GenBank/DDBJ databases">
        <authorList>
            <person name="Alioto T."/>
            <person name="Alioto T."/>
            <person name="Gomez Garrido J."/>
        </authorList>
    </citation>
    <scope>NUCLEOTIDE SEQUENCE</scope>
</reference>
<feature type="chain" id="PRO_5036428906" evidence="1">
    <location>
        <begin position="31"/>
        <end position="159"/>
    </location>
</feature>
<dbReference type="AlphaFoldDB" id="A0A8D8XB77"/>
<sequence length="159" mass="18417">MSCTMPFFTIIRPLPCLMVLLFLLCRQTDSKMENSAGIAWEKELDVTGLNKSNDNGNWQNITQWLGRELCKGKSPENPYTCANFKDFVKPLAKAKAIRWACEGDKALDGTVVCWLRQKKYDWDTLAPRTIFEVQFWTDRPNMSHCRYATPKPEDEDDQE</sequence>
<feature type="signal peptide" evidence="1">
    <location>
        <begin position="1"/>
        <end position="30"/>
    </location>
</feature>
<organism evidence="2">
    <name type="scientific">Cacopsylla melanoneura</name>
    <dbReference type="NCBI Taxonomy" id="428564"/>
    <lineage>
        <taxon>Eukaryota</taxon>
        <taxon>Metazoa</taxon>
        <taxon>Ecdysozoa</taxon>
        <taxon>Arthropoda</taxon>
        <taxon>Hexapoda</taxon>
        <taxon>Insecta</taxon>
        <taxon>Pterygota</taxon>
        <taxon>Neoptera</taxon>
        <taxon>Paraneoptera</taxon>
        <taxon>Hemiptera</taxon>
        <taxon>Sternorrhyncha</taxon>
        <taxon>Psylloidea</taxon>
        <taxon>Psyllidae</taxon>
        <taxon>Psyllinae</taxon>
        <taxon>Cacopsylla</taxon>
    </lineage>
</organism>
<keyword evidence="1" id="KW-0732">Signal</keyword>
<accession>A0A8D8XB77</accession>
<proteinExistence type="predicted"/>